<feature type="compositionally biased region" description="Basic and acidic residues" evidence="3">
    <location>
        <begin position="209"/>
        <end position="228"/>
    </location>
</feature>
<dbReference type="PANTHER" id="PTHR12269">
    <property type="entry name" value="EUKARYOTIC TRANSLATION INITIATION FACTOR 4E TRANSPORTER"/>
    <property type="match status" value="1"/>
</dbReference>
<dbReference type="Proteomes" id="UP000708208">
    <property type="component" value="Unassembled WGS sequence"/>
</dbReference>
<proteinExistence type="predicted"/>
<reference evidence="4" key="1">
    <citation type="submission" date="2021-06" db="EMBL/GenBank/DDBJ databases">
        <authorList>
            <person name="Hodson N. C."/>
            <person name="Mongue J. A."/>
            <person name="Jaron S. K."/>
        </authorList>
    </citation>
    <scope>NUCLEOTIDE SEQUENCE</scope>
</reference>
<dbReference type="GO" id="GO:0003729">
    <property type="term" value="F:mRNA binding"/>
    <property type="evidence" value="ECO:0007669"/>
    <property type="project" value="TreeGrafter"/>
</dbReference>
<evidence type="ECO:0000256" key="2">
    <source>
        <dbReference type="ARBA" id="ARBA00022490"/>
    </source>
</evidence>
<organism evidence="4 5">
    <name type="scientific">Allacma fusca</name>
    <dbReference type="NCBI Taxonomy" id="39272"/>
    <lineage>
        <taxon>Eukaryota</taxon>
        <taxon>Metazoa</taxon>
        <taxon>Ecdysozoa</taxon>
        <taxon>Arthropoda</taxon>
        <taxon>Hexapoda</taxon>
        <taxon>Collembola</taxon>
        <taxon>Symphypleona</taxon>
        <taxon>Sminthuridae</taxon>
        <taxon>Allacma</taxon>
    </lineage>
</organism>
<dbReference type="PANTHER" id="PTHR12269:SF1">
    <property type="entry name" value="EUKARYOTIC TRANSLATION INITIATION FACTOR 4E TRANSPORTER"/>
    <property type="match status" value="1"/>
</dbReference>
<evidence type="ECO:0000313" key="4">
    <source>
        <dbReference type="EMBL" id="CAG7830167.1"/>
    </source>
</evidence>
<accession>A0A8J2LEM0</accession>
<dbReference type="GO" id="GO:0036464">
    <property type="term" value="C:cytoplasmic ribonucleoprotein granule"/>
    <property type="evidence" value="ECO:0007669"/>
    <property type="project" value="UniProtKB-ARBA"/>
</dbReference>
<feature type="compositionally biased region" description="Basic and acidic residues" evidence="3">
    <location>
        <begin position="89"/>
        <end position="100"/>
    </location>
</feature>
<feature type="compositionally biased region" description="Low complexity" evidence="3">
    <location>
        <begin position="612"/>
        <end position="631"/>
    </location>
</feature>
<keyword evidence="5" id="KW-1185">Reference proteome</keyword>
<comment type="caution">
    <text evidence="4">The sequence shown here is derived from an EMBL/GenBank/DDBJ whole genome shotgun (WGS) entry which is preliminary data.</text>
</comment>
<evidence type="ECO:0000256" key="1">
    <source>
        <dbReference type="ARBA" id="ARBA00004496"/>
    </source>
</evidence>
<feature type="compositionally biased region" description="Basic and acidic residues" evidence="3">
    <location>
        <begin position="163"/>
        <end position="190"/>
    </location>
</feature>
<feature type="region of interest" description="Disordered" evidence="3">
    <location>
        <begin position="608"/>
        <end position="643"/>
    </location>
</feature>
<dbReference type="InterPro" id="IPR018862">
    <property type="entry name" value="eIF4E-T"/>
</dbReference>
<comment type="subcellular location">
    <subcellularLocation>
        <location evidence="1">Cytoplasm</location>
    </subcellularLocation>
</comment>
<dbReference type="GO" id="GO:0017148">
    <property type="term" value="P:negative regulation of translation"/>
    <property type="evidence" value="ECO:0007669"/>
    <property type="project" value="TreeGrafter"/>
</dbReference>
<dbReference type="Pfam" id="PF10477">
    <property type="entry name" value="EIF4E-T"/>
    <property type="match status" value="1"/>
</dbReference>
<dbReference type="AlphaFoldDB" id="A0A8J2LEM0"/>
<feature type="region of interest" description="Disordered" evidence="3">
    <location>
        <begin position="87"/>
        <end position="259"/>
    </location>
</feature>
<evidence type="ECO:0000313" key="5">
    <source>
        <dbReference type="Proteomes" id="UP000708208"/>
    </source>
</evidence>
<feature type="region of interest" description="Disordered" evidence="3">
    <location>
        <begin position="286"/>
        <end position="309"/>
    </location>
</feature>
<gene>
    <name evidence="4" type="ORF">AFUS01_LOCUS39991</name>
</gene>
<dbReference type="GO" id="GO:0005634">
    <property type="term" value="C:nucleus"/>
    <property type="evidence" value="ECO:0007669"/>
    <property type="project" value="TreeGrafter"/>
</dbReference>
<feature type="compositionally biased region" description="Basic and acidic residues" evidence="3">
    <location>
        <begin position="139"/>
        <end position="149"/>
    </location>
</feature>
<keyword evidence="2" id="KW-0963">Cytoplasm</keyword>
<feature type="region of interest" description="Disordered" evidence="3">
    <location>
        <begin position="520"/>
        <end position="539"/>
    </location>
</feature>
<dbReference type="OrthoDB" id="8916892at2759"/>
<feature type="compositionally biased region" description="Basic and acidic residues" evidence="3">
    <location>
        <begin position="239"/>
        <end position="248"/>
    </location>
</feature>
<evidence type="ECO:0008006" key="6">
    <source>
        <dbReference type="Google" id="ProtNLM"/>
    </source>
</evidence>
<protein>
    <recommendedName>
        <fullName evidence="6">Eukaryotic translation initiation factor 4E transporter</fullName>
    </recommendedName>
</protein>
<evidence type="ECO:0000256" key="3">
    <source>
        <dbReference type="SAM" id="MobiDB-lite"/>
    </source>
</evidence>
<sequence length="681" mass="76286">METASEKVTDEIQEIVPERHCLETEKHMDGTDSDIGTGIITYSREFLLECFRHPACSRKPLIPLPNLEITLSTARLGSSPFTTLYVTPRRKEESGRREPEDNISLRPHSGNFSSGCAPNLSPAHYPQSSYNRYPFQNEDPSKNIFDRAFPRNNYRFNNSGRPDLNERNRVEREREPRDRDRERETRDNRNARNPNQGRRQTSLLWGPEGENHPEWSRRRTSNDKEFRGRSSFGKYHSSGYHEEDKEPEWFSEGPTSQHDTIELHGFQDDERRDADLTKSMNRVVSSGMADHCSETPTNVSNKNEHKPEEVNNGMNLSAMDLEKILVSDMLPNGLLMDSGVEPEGSSRFTKYFQRNSSPPNPNEDIHRRAAAIPDKSGGEALNLQALFPRKVDAASSSLGKESKSDVIKGMETELRQILLRSNEKEVPEPPKEQSKQEDLNAFKKLLEDLVIKSNKTASQNIEGSGRPMPAPPPGLHGMQFNPFGLGIAQPRPLQQHNAIAPNISMNQVLQTHSVNRMVEQQQHETPAQSQKRSATPVLSSAFTPTAVMRKMTADQQTKTGSSIVNAKVTAFTGINQQMAAPAPSAFSAIAASASHPNPLSSFMSAVAQNQTSHLSIHQPQQQQNLPQPSHPGHTRPGHVPLPHSGFHPQRIHFPVVVGPPNAGMPGQFPPFMIYPQMPQRK</sequence>
<name>A0A8J2LEM0_9HEXA</name>
<feature type="compositionally biased region" description="Polar residues" evidence="3">
    <location>
        <begin position="194"/>
        <end position="203"/>
    </location>
</feature>
<dbReference type="EMBL" id="CAJVCH010554654">
    <property type="protein sequence ID" value="CAG7830167.1"/>
    <property type="molecule type" value="Genomic_DNA"/>
</dbReference>